<feature type="transmembrane region" description="Helical" evidence="1">
    <location>
        <begin position="25"/>
        <end position="43"/>
    </location>
</feature>
<protein>
    <submittedName>
        <fullName evidence="2">Uncharacterized protein</fullName>
    </submittedName>
</protein>
<gene>
    <name evidence="2" type="ORF">J2S36_000977</name>
</gene>
<keyword evidence="1" id="KW-0812">Transmembrane</keyword>
<dbReference type="Proteomes" id="UP001266099">
    <property type="component" value="Unassembled WGS sequence"/>
</dbReference>
<reference evidence="2 3" key="1">
    <citation type="submission" date="2023-07" db="EMBL/GenBank/DDBJ databases">
        <title>Sequencing the genomes of 1000 actinobacteria strains.</title>
        <authorList>
            <person name="Klenk H.-P."/>
        </authorList>
    </citation>
    <scope>NUCLEOTIDE SEQUENCE [LARGE SCALE GENOMIC DNA]</scope>
    <source>
        <strain evidence="2 3">DSM 15539</strain>
    </source>
</reference>
<name>A0ABU1T253_9ACTO</name>
<evidence type="ECO:0000256" key="1">
    <source>
        <dbReference type="SAM" id="Phobius"/>
    </source>
</evidence>
<proteinExistence type="predicted"/>
<accession>A0ABU1T253</accession>
<evidence type="ECO:0000313" key="3">
    <source>
        <dbReference type="Proteomes" id="UP001266099"/>
    </source>
</evidence>
<dbReference type="EMBL" id="JAVDUJ010000001">
    <property type="protein sequence ID" value="MDR6939434.1"/>
    <property type="molecule type" value="Genomic_DNA"/>
</dbReference>
<evidence type="ECO:0000313" key="2">
    <source>
        <dbReference type="EMBL" id="MDR6939434.1"/>
    </source>
</evidence>
<organism evidence="2 3">
    <name type="scientific">Arcanobacterium hippocoleae</name>
    <dbReference type="NCBI Taxonomy" id="149017"/>
    <lineage>
        <taxon>Bacteria</taxon>
        <taxon>Bacillati</taxon>
        <taxon>Actinomycetota</taxon>
        <taxon>Actinomycetes</taxon>
        <taxon>Actinomycetales</taxon>
        <taxon>Actinomycetaceae</taxon>
        <taxon>Arcanobacterium</taxon>
    </lineage>
</organism>
<keyword evidence="1" id="KW-0472">Membrane</keyword>
<sequence length="71" mass="7487">MLCDVGGANLAPARAVAGVDLRIPLVAPVACVLCLGVGLAVAFTGELGATRVGAWAGWFDRHRWLPSPWMW</sequence>
<keyword evidence="3" id="KW-1185">Reference proteome</keyword>
<keyword evidence="1" id="KW-1133">Transmembrane helix</keyword>
<comment type="caution">
    <text evidence="2">The sequence shown here is derived from an EMBL/GenBank/DDBJ whole genome shotgun (WGS) entry which is preliminary data.</text>
</comment>